<dbReference type="PANTHER" id="PTHR28219:SF1">
    <property type="entry name" value="UPF0642 PROTEIN YBL028C"/>
    <property type="match status" value="1"/>
</dbReference>
<organism evidence="3 4">
    <name type="scientific">Exophiala bonariae</name>
    <dbReference type="NCBI Taxonomy" id="1690606"/>
    <lineage>
        <taxon>Eukaryota</taxon>
        <taxon>Fungi</taxon>
        <taxon>Dikarya</taxon>
        <taxon>Ascomycota</taxon>
        <taxon>Pezizomycotina</taxon>
        <taxon>Eurotiomycetes</taxon>
        <taxon>Chaetothyriomycetidae</taxon>
        <taxon>Chaetothyriales</taxon>
        <taxon>Herpotrichiellaceae</taxon>
        <taxon>Exophiala</taxon>
    </lineage>
</organism>
<feature type="compositionally biased region" description="Basic residues" evidence="1">
    <location>
        <begin position="119"/>
        <end position="130"/>
    </location>
</feature>
<accession>A0AAV9NSD1</accession>
<dbReference type="AlphaFoldDB" id="A0AAV9NSD1"/>
<dbReference type="Pfam" id="PF10338">
    <property type="entry name" value="YBL028C_N"/>
    <property type="match status" value="1"/>
</dbReference>
<comment type="caution">
    <text evidence="3">The sequence shown here is derived from an EMBL/GenBank/DDBJ whole genome shotgun (WGS) entry which is preliminary data.</text>
</comment>
<feature type="domain" description="DUF2423" evidence="2">
    <location>
        <begin position="1"/>
        <end position="44"/>
    </location>
</feature>
<gene>
    <name evidence="3" type="ORF">LTR84_000901</name>
</gene>
<evidence type="ECO:0000313" key="4">
    <source>
        <dbReference type="Proteomes" id="UP001358417"/>
    </source>
</evidence>
<name>A0AAV9NSD1_9EURO</name>
<dbReference type="InterPro" id="IPR019434">
    <property type="entry name" value="DUF2423"/>
</dbReference>
<evidence type="ECO:0000256" key="1">
    <source>
        <dbReference type="SAM" id="MobiDB-lite"/>
    </source>
</evidence>
<feature type="compositionally biased region" description="Polar residues" evidence="1">
    <location>
        <begin position="1"/>
        <end position="11"/>
    </location>
</feature>
<reference evidence="3 4" key="1">
    <citation type="submission" date="2023-08" db="EMBL/GenBank/DDBJ databases">
        <title>Black Yeasts Isolated from many extreme environments.</title>
        <authorList>
            <person name="Coleine C."/>
            <person name="Stajich J.E."/>
            <person name="Selbmann L."/>
        </authorList>
    </citation>
    <scope>NUCLEOTIDE SEQUENCE [LARGE SCALE GENOMIC DNA]</scope>
    <source>
        <strain evidence="3 4">CCFEE 5792</strain>
    </source>
</reference>
<dbReference type="Proteomes" id="UP001358417">
    <property type="component" value="Unassembled WGS sequence"/>
</dbReference>
<feature type="region of interest" description="Disordered" evidence="1">
    <location>
        <begin position="40"/>
        <end position="130"/>
    </location>
</feature>
<sequence length="130" mass="14642">MAKSARSSNTKRNNRNLRAKVFGPAHDARTARLSAKLQEIAAKPRPTDDKVMQVDESAEQGGQDQDQSLGAIVSDDMDLDGLQAKSKKPKVDHKQRRKEHKVSKRKPKHQMVFSSERARKAKLASKRSQR</sequence>
<evidence type="ECO:0000313" key="3">
    <source>
        <dbReference type="EMBL" id="KAK5065066.1"/>
    </source>
</evidence>
<keyword evidence="4" id="KW-1185">Reference proteome</keyword>
<feature type="compositionally biased region" description="Basic residues" evidence="1">
    <location>
        <begin position="85"/>
        <end position="109"/>
    </location>
</feature>
<dbReference type="EMBL" id="JAVRRD010000001">
    <property type="protein sequence ID" value="KAK5065066.1"/>
    <property type="molecule type" value="Genomic_DNA"/>
</dbReference>
<protein>
    <recommendedName>
        <fullName evidence="2">DUF2423 domain-containing protein</fullName>
    </recommendedName>
</protein>
<feature type="region of interest" description="Disordered" evidence="1">
    <location>
        <begin position="1"/>
        <end position="27"/>
    </location>
</feature>
<dbReference type="RefSeq" id="XP_064712390.1">
    <property type="nucleotide sequence ID" value="XM_064844530.1"/>
</dbReference>
<dbReference type="GO" id="GO:0030687">
    <property type="term" value="C:preribosome, large subunit precursor"/>
    <property type="evidence" value="ECO:0007669"/>
    <property type="project" value="TreeGrafter"/>
</dbReference>
<evidence type="ECO:0000259" key="2">
    <source>
        <dbReference type="Pfam" id="PF10338"/>
    </source>
</evidence>
<dbReference type="GeneID" id="89969123"/>
<dbReference type="PANTHER" id="PTHR28219">
    <property type="entry name" value="UPF0642 PROTEIN YBL028C"/>
    <property type="match status" value="1"/>
</dbReference>
<proteinExistence type="predicted"/>